<comment type="pathway">
    <text evidence="3">Sphingolipid metabolism.</text>
</comment>
<dbReference type="PANTHER" id="PTHR12726">
    <property type="entry name" value="CERAMIDE GLUCOSYLTRANSFERASE"/>
    <property type="match status" value="1"/>
</dbReference>
<comment type="subcellular location">
    <subcellularLocation>
        <location evidence="1">Membrane</location>
        <topology evidence="1">Multi-pass membrane protein</topology>
    </subcellularLocation>
</comment>
<feature type="transmembrane region" description="Helical" evidence="9">
    <location>
        <begin position="279"/>
        <end position="304"/>
    </location>
</feature>
<dbReference type="OrthoDB" id="9814255at2"/>
<evidence type="ECO:0000256" key="4">
    <source>
        <dbReference type="ARBA" id="ARBA00022676"/>
    </source>
</evidence>
<evidence type="ECO:0000256" key="5">
    <source>
        <dbReference type="ARBA" id="ARBA00022679"/>
    </source>
</evidence>
<proteinExistence type="predicted"/>
<evidence type="ECO:0000256" key="3">
    <source>
        <dbReference type="ARBA" id="ARBA00004991"/>
    </source>
</evidence>
<dbReference type="Pfam" id="PF13506">
    <property type="entry name" value="Glyco_transf_21"/>
    <property type="match status" value="1"/>
</dbReference>
<accession>J0ZP16</accession>
<keyword evidence="8 9" id="KW-0472">Membrane</keyword>
<dbReference type="InterPro" id="IPR025993">
    <property type="entry name" value="Ceramide_glucosylTrfase"/>
</dbReference>
<evidence type="ECO:0000256" key="8">
    <source>
        <dbReference type="ARBA" id="ARBA00023136"/>
    </source>
</evidence>
<dbReference type="CDD" id="cd02520">
    <property type="entry name" value="Glucosylceramide_synthase"/>
    <property type="match status" value="1"/>
</dbReference>
<dbReference type="GO" id="GO:0008120">
    <property type="term" value="F:ceramide glucosyltransferase activity"/>
    <property type="evidence" value="ECO:0007669"/>
    <property type="project" value="TreeGrafter"/>
</dbReference>
<evidence type="ECO:0000256" key="6">
    <source>
        <dbReference type="ARBA" id="ARBA00022692"/>
    </source>
</evidence>
<reference evidence="10 11" key="1">
    <citation type="submission" date="2012-03" db="EMBL/GenBank/DDBJ databases">
        <title>The Genome Sequence of Bartonella tamiae Th239.</title>
        <authorList>
            <consortium name="The Broad Institute Genome Sequencing Platform"/>
            <consortium name="The Broad Institute Genome Sequencing Center for Infectious Disease"/>
            <person name="Feldgarden M."/>
            <person name="Kirby J."/>
            <person name="Kosoy M."/>
            <person name="Birtles R."/>
            <person name="Probert W.S."/>
            <person name="Chiaraviglio L."/>
            <person name="Young S.K."/>
            <person name="Zeng Q."/>
            <person name="Gargeya S."/>
            <person name="Fitzgerald M."/>
            <person name="Haas B."/>
            <person name="Abouelleil A."/>
            <person name="Alvarado L."/>
            <person name="Arachchi H.M."/>
            <person name="Berlin A."/>
            <person name="Chapman S.B."/>
            <person name="Gearin G."/>
            <person name="Goldberg J."/>
            <person name="Griggs A."/>
            <person name="Gujja S."/>
            <person name="Hansen M."/>
            <person name="Heiman D."/>
            <person name="Howarth C."/>
            <person name="Larimer J."/>
            <person name="Lui A."/>
            <person name="MacDonald P.J.P."/>
            <person name="McCowen C."/>
            <person name="Montmayeur A."/>
            <person name="Murphy C."/>
            <person name="Neiman D."/>
            <person name="Pearson M."/>
            <person name="Priest M."/>
            <person name="Roberts A."/>
            <person name="Saif S."/>
            <person name="Shea T."/>
            <person name="Sisk P."/>
            <person name="Stolte C."/>
            <person name="Sykes S."/>
            <person name="Wortman J."/>
            <person name="Nusbaum C."/>
            <person name="Birren B."/>
        </authorList>
    </citation>
    <scope>NUCLEOTIDE SEQUENCE [LARGE SCALE GENOMIC DNA]</scope>
    <source>
        <strain evidence="10 11">Th239</strain>
    </source>
</reference>
<dbReference type="GO" id="GO:0006679">
    <property type="term" value="P:glucosylceramide biosynthetic process"/>
    <property type="evidence" value="ECO:0007669"/>
    <property type="project" value="TreeGrafter"/>
</dbReference>
<dbReference type="GO" id="GO:0016020">
    <property type="term" value="C:membrane"/>
    <property type="evidence" value="ECO:0007669"/>
    <property type="project" value="UniProtKB-SubCell"/>
</dbReference>
<dbReference type="PATRIC" id="fig|1094558.3.peg.780"/>
<evidence type="ECO:0000256" key="1">
    <source>
        <dbReference type="ARBA" id="ARBA00004141"/>
    </source>
</evidence>
<dbReference type="eggNOG" id="COG1215">
    <property type="taxonomic scope" value="Bacteria"/>
</dbReference>
<evidence type="ECO:0000256" key="9">
    <source>
        <dbReference type="SAM" id="Phobius"/>
    </source>
</evidence>
<evidence type="ECO:0000313" key="11">
    <source>
        <dbReference type="Proteomes" id="UP000008952"/>
    </source>
</evidence>
<organism evidence="10 11">
    <name type="scientific">Bartonella tamiae Th239</name>
    <dbReference type="NCBI Taxonomy" id="1094558"/>
    <lineage>
        <taxon>Bacteria</taxon>
        <taxon>Pseudomonadati</taxon>
        <taxon>Pseudomonadota</taxon>
        <taxon>Alphaproteobacteria</taxon>
        <taxon>Hyphomicrobiales</taxon>
        <taxon>Bartonellaceae</taxon>
        <taxon>Bartonella</taxon>
    </lineage>
</organism>
<evidence type="ECO:0008006" key="12">
    <source>
        <dbReference type="Google" id="ProtNLM"/>
    </source>
</evidence>
<evidence type="ECO:0000256" key="2">
    <source>
        <dbReference type="ARBA" id="ARBA00004760"/>
    </source>
</evidence>
<dbReference type="InterPro" id="IPR029044">
    <property type="entry name" value="Nucleotide-diphossugar_trans"/>
</dbReference>
<comment type="pathway">
    <text evidence="2">Lipid metabolism; sphingolipid metabolism.</text>
</comment>
<dbReference type="Gene3D" id="3.90.550.10">
    <property type="entry name" value="Spore Coat Polysaccharide Biosynthesis Protein SpsA, Chain A"/>
    <property type="match status" value="1"/>
</dbReference>
<dbReference type="STRING" id="1094558.ME5_00714"/>
<dbReference type="AlphaFoldDB" id="J0ZP16"/>
<dbReference type="PANTHER" id="PTHR12726:SF0">
    <property type="entry name" value="CERAMIDE GLUCOSYLTRANSFERASE"/>
    <property type="match status" value="1"/>
</dbReference>
<evidence type="ECO:0000313" key="10">
    <source>
        <dbReference type="EMBL" id="EJF90313.1"/>
    </source>
</evidence>
<gene>
    <name evidence="10" type="ORF">ME5_00714</name>
</gene>
<name>J0ZP16_9HYPH</name>
<keyword evidence="11" id="KW-1185">Reference proteome</keyword>
<dbReference type="Proteomes" id="UP000008952">
    <property type="component" value="Unassembled WGS sequence"/>
</dbReference>
<feature type="transmembrane region" description="Helical" evidence="9">
    <location>
        <begin position="310"/>
        <end position="333"/>
    </location>
</feature>
<comment type="caution">
    <text evidence="10">The sequence shown here is derived from an EMBL/GenBank/DDBJ whole genome shotgun (WGS) entry which is preliminary data.</text>
</comment>
<dbReference type="SUPFAM" id="SSF53448">
    <property type="entry name" value="Nucleotide-diphospho-sugar transferases"/>
    <property type="match status" value="1"/>
</dbReference>
<keyword evidence="5" id="KW-0808">Transferase</keyword>
<keyword evidence="6 9" id="KW-0812">Transmembrane</keyword>
<keyword evidence="4" id="KW-0328">Glycosyltransferase</keyword>
<sequence>MIIVTFLLFILTLLCLLIHIFSLIIVFSRRFFNRKKTSYDSQNQSITILRPVSGLENNLERTLESAFLLNHPQYEIIFCVSKDTDPVIPLVKTLMTRYPNIKSSLLIGEDVISKNPKLNNLVKGWKAAHYRWIVMSDSNVLMPKNYFNQIFARWIDKTGLVVSPPLGTEPQNFAADLEAAFLNSYQARWQLTSDSIGHGFAQGKTLFWCRDVLDRAGGINALSCELAEDAAATKIVRDQGLKVRLTAMPFGQPLGKRQLRSVWNRQLRWAKLRRDSFPAFFYLEILSGFVFPAICLFFACLLSSTSFMLLLWFFIGWYMCEFLVTFLVGWPFSLRQALAQLTRDMLLPLLWLLAFSPKGYQWQGHKVDIKK</sequence>
<feature type="transmembrane region" description="Helical" evidence="9">
    <location>
        <begin position="6"/>
        <end position="27"/>
    </location>
</feature>
<evidence type="ECO:0000256" key="7">
    <source>
        <dbReference type="ARBA" id="ARBA00022989"/>
    </source>
</evidence>
<protein>
    <recommendedName>
        <fullName evidence="12">Ceramide glucosyltransferase</fullName>
    </recommendedName>
</protein>
<keyword evidence="7 9" id="KW-1133">Transmembrane helix</keyword>
<dbReference type="EMBL" id="AIMB01000007">
    <property type="protein sequence ID" value="EJF90313.1"/>
    <property type="molecule type" value="Genomic_DNA"/>
</dbReference>
<dbReference type="HOGENOM" id="CLU_030898_2_1_5"/>